<dbReference type="EMBL" id="JACIEP010000002">
    <property type="protein sequence ID" value="MBB4034550.1"/>
    <property type="molecule type" value="Genomic_DNA"/>
</dbReference>
<keyword evidence="3" id="KW-1185">Reference proteome</keyword>
<name>A0A840CF12_9BACT</name>
<proteinExistence type="predicted"/>
<evidence type="ECO:0000313" key="2">
    <source>
        <dbReference type="EMBL" id="MBB4034550.1"/>
    </source>
</evidence>
<feature type="region of interest" description="Disordered" evidence="1">
    <location>
        <begin position="137"/>
        <end position="191"/>
    </location>
</feature>
<reference evidence="2 3" key="1">
    <citation type="submission" date="2020-08" db="EMBL/GenBank/DDBJ databases">
        <title>Genomic Encyclopedia of Type Strains, Phase IV (KMG-IV): sequencing the most valuable type-strain genomes for metagenomic binning, comparative biology and taxonomic classification.</title>
        <authorList>
            <person name="Goeker M."/>
        </authorList>
    </citation>
    <scope>NUCLEOTIDE SEQUENCE [LARGE SCALE GENOMIC DNA]</scope>
    <source>
        <strain evidence="2 3">DSM 104969</strain>
    </source>
</reference>
<organism evidence="2 3">
    <name type="scientific">Dysgonomonas hofstadii</name>
    <dbReference type="NCBI Taxonomy" id="637886"/>
    <lineage>
        <taxon>Bacteria</taxon>
        <taxon>Pseudomonadati</taxon>
        <taxon>Bacteroidota</taxon>
        <taxon>Bacteroidia</taxon>
        <taxon>Bacteroidales</taxon>
        <taxon>Dysgonomonadaceae</taxon>
        <taxon>Dysgonomonas</taxon>
    </lineage>
</organism>
<dbReference type="AlphaFoldDB" id="A0A840CF12"/>
<sequence>MGKFSLYNIPLRGLSEGKHEFLYDLDNKFFALIDDGSADVKRGNLKVVVSLKKTSVTFELNFDIKGMVHVPCDRCLDDITMDVDTQNKLIVKFGKEYSEESDEIVIIPEADGEINIAWFLYEFIALSLPTKKVHPPGTCNKMMSSKLNKHRAKSSDDDDSDDDYDDVETEDDSSLSDSRWDGLKDVAVDED</sequence>
<gene>
    <name evidence="2" type="ORF">GGR21_000437</name>
</gene>
<accession>A0A840CF12</accession>
<dbReference type="RefSeq" id="WP_183305514.1">
    <property type="nucleotide sequence ID" value="NZ_JACIEP010000002.1"/>
</dbReference>
<protein>
    <submittedName>
        <fullName evidence="2">Uncharacterized metal-binding protein YceD (DUF177 family)</fullName>
    </submittedName>
</protein>
<dbReference type="InterPro" id="IPR003772">
    <property type="entry name" value="YceD"/>
</dbReference>
<evidence type="ECO:0000256" key="1">
    <source>
        <dbReference type="SAM" id="MobiDB-lite"/>
    </source>
</evidence>
<feature type="compositionally biased region" description="Acidic residues" evidence="1">
    <location>
        <begin position="156"/>
        <end position="174"/>
    </location>
</feature>
<dbReference type="Proteomes" id="UP000555103">
    <property type="component" value="Unassembled WGS sequence"/>
</dbReference>
<comment type="caution">
    <text evidence="2">The sequence shown here is derived from an EMBL/GenBank/DDBJ whole genome shotgun (WGS) entry which is preliminary data.</text>
</comment>
<dbReference type="Pfam" id="PF02620">
    <property type="entry name" value="YceD"/>
    <property type="match status" value="1"/>
</dbReference>
<feature type="compositionally biased region" description="Basic and acidic residues" evidence="1">
    <location>
        <begin position="178"/>
        <end position="191"/>
    </location>
</feature>
<evidence type="ECO:0000313" key="3">
    <source>
        <dbReference type="Proteomes" id="UP000555103"/>
    </source>
</evidence>